<dbReference type="Proteomes" id="UP000886998">
    <property type="component" value="Unassembled WGS sequence"/>
</dbReference>
<evidence type="ECO:0000259" key="12">
    <source>
        <dbReference type="PROSITE" id="PS50157"/>
    </source>
</evidence>
<dbReference type="OrthoDB" id="6077919at2759"/>
<evidence type="ECO:0000256" key="10">
    <source>
        <dbReference type="ARBA" id="ARBA00023242"/>
    </source>
</evidence>
<dbReference type="Pfam" id="PF00096">
    <property type="entry name" value="zf-C2H2"/>
    <property type="match status" value="2"/>
</dbReference>
<keyword evidence="8" id="KW-0238">DNA-binding</keyword>
<dbReference type="FunFam" id="3.30.160.60:FF:000450">
    <property type="entry name" value="PR domain zinc finger protein 14"/>
    <property type="match status" value="1"/>
</dbReference>
<keyword evidence="3" id="KW-0479">Metal-binding</keyword>
<keyword evidence="5 11" id="KW-0863">Zinc-finger</keyword>
<dbReference type="PANTHER" id="PTHR14196">
    <property type="entry name" value="ODD-SKIPPED - RELATED"/>
    <property type="match status" value="1"/>
</dbReference>
<gene>
    <name evidence="13" type="ORF">TNIN_325901</name>
</gene>
<organism evidence="13 14">
    <name type="scientific">Trichonephila inaurata madagascariensis</name>
    <dbReference type="NCBI Taxonomy" id="2747483"/>
    <lineage>
        <taxon>Eukaryota</taxon>
        <taxon>Metazoa</taxon>
        <taxon>Ecdysozoa</taxon>
        <taxon>Arthropoda</taxon>
        <taxon>Chelicerata</taxon>
        <taxon>Arachnida</taxon>
        <taxon>Araneae</taxon>
        <taxon>Araneomorphae</taxon>
        <taxon>Entelegynae</taxon>
        <taxon>Araneoidea</taxon>
        <taxon>Nephilidae</taxon>
        <taxon>Trichonephila</taxon>
        <taxon>Trichonephila inaurata</taxon>
    </lineage>
</organism>
<keyword evidence="9" id="KW-0804">Transcription</keyword>
<dbReference type="GO" id="GO:0005634">
    <property type="term" value="C:nucleus"/>
    <property type="evidence" value="ECO:0007669"/>
    <property type="project" value="UniProtKB-SubCell"/>
</dbReference>
<dbReference type="PROSITE" id="PS50157">
    <property type="entry name" value="ZINC_FINGER_C2H2_2"/>
    <property type="match status" value="3"/>
</dbReference>
<dbReference type="InterPro" id="IPR036236">
    <property type="entry name" value="Znf_C2H2_sf"/>
</dbReference>
<evidence type="ECO:0000256" key="5">
    <source>
        <dbReference type="ARBA" id="ARBA00022771"/>
    </source>
</evidence>
<evidence type="ECO:0000256" key="3">
    <source>
        <dbReference type="ARBA" id="ARBA00022723"/>
    </source>
</evidence>
<keyword evidence="7" id="KW-0805">Transcription regulation</keyword>
<evidence type="ECO:0000256" key="4">
    <source>
        <dbReference type="ARBA" id="ARBA00022737"/>
    </source>
</evidence>
<evidence type="ECO:0000256" key="7">
    <source>
        <dbReference type="ARBA" id="ARBA00023015"/>
    </source>
</evidence>
<dbReference type="PROSITE" id="PS00028">
    <property type="entry name" value="ZINC_FINGER_C2H2_1"/>
    <property type="match status" value="2"/>
</dbReference>
<keyword evidence="10" id="KW-0539">Nucleus</keyword>
<dbReference type="GO" id="GO:0008270">
    <property type="term" value="F:zinc ion binding"/>
    <property type="evidence" value="ECO:0007669"/>
    <property type="project" value="UniProtKB-KW"/>
</dbReference>
<feature type="domain" description="C2H2-type" evidence="12">
    <location>
        <begin position="192"/>
        <end position="216"/>
    </location>
</feature>
<comment type="similarity">
    <text evidence="2">Belongs to the krueppel C2H2-type zinc-finger protein family.</text>
</comment>
<name>A0A8X6ME36_9ARAC</name>
<dbReference type="InterPro" id="IPR050717">
    <property type="entry name" value="C2H2-ZF_Transcription_Reg"/>
</dbReference>
<accession>A0A8X6ME36</accession>
<dbReference type="GO" id="GO:0000981">
    <property type="term" value="F:DNA-binding transcription factor activity, RNA polymerase II-specific"/>
    <property type="evidence" value="ECO:0007669"/>
    <property type="project" value="TreeGrafter"/>
</dbReference>
<comment type="caution">
    <text evidence="13">The sequence shown here is derived from an EMBL/GenBank/DDBJ whole genome shotgun (WGS) entry which is preliminary data.</text>
</comment>
<evidence type="ECO:0000256" key="2">
    <source>
        <dbReference type="ARBA" id="ARBA00006991"/>
    </source>
</evidence>
<comment type="subcellular location">
    <subcellularLocation>
        <location evidence="1">Nucleus</location>
    </subcellularLocation>
</comment>
<feature type="domain" description="C2H2-type" evidence="12">
    <location>
        <begin position="164"/>
        <end position="191"/>
    </location>
</feature>
<dbReference type="FunFam" id="3.30.160.60:FF:001506">
    <property type="entry name" value="Zinc finger protein"/>
    <property type="match status" value="1"/>
</dbReference>
<feature type="domain" description="C2H2-type" evidence="12">
    <location>
        <begin position="136"/>
        <end position="163"/>
    </location>
</feature>
<evidence type="ECO:0000256" key="11">
    <source>
        <dbReference type="PROSITE-ProRule" id="PRU00042"/>
    </source>
</evidence>
<evidence type="ECO:0000313" key="14">
    <source>
        <dbReference type="Proteomes" id="UP000886998"/>
    </source>
</evidence>
<sequence length="216" mass="24831">MLHLITSGAKSNHIAAMELQADLEPLSERSLSSALNLVEKVLKRRNNFLNYYRPTNERLKTRKSILSTVRDLYGTYDIPTPSLQVFPQEFNSIMCQVTLDGHLDLDWNVDEQFSIQSKKSCTFFSMSTSSNGMITYVCAFCSYTSGIKYHMKRHLAVHTGIRQYNCDVCYKSFTQKGNLKIHMRVHSGERPYQCEACNKKFTQSSSLKVHQLTHIK</sequence>
<keyword evidence="4" id="KW-0677">Repeat</keyword>
<reference evidence="13" key="1">
    <citation type="submission" date="2020-08" db="EMBL/GenBank/DDBJ databases">
        <title>Multicomponent nature underlies the extraordinary mechanical properties of spider dragline silk.</title>
        <authorList>
            <person name="Kono N."/>
            <person name="Nakamura H."/>
            <person name="Mori M."/>
            <person name="Yoshida Y."/>
            <person name="Ohtoshi R."/>
            <person name="Malay A.D."/>
            <person name="Moran D.A.P."/>
            <person name="Tomita M."/>
            <person name="Numata K."/>
            <person name="Arakawa K."/>
        </authorList>
    </citation>
    <scope>NUCLEOTIDE SEQUENCE</scope>
</reference>
<keyword evidence="6" id="KW-0862">Zinc</keyword>
<dbReference type="GO" id="GO:0000977">
    <property type="term" value="F:RNA polymerase II transcription regulatory region sequence-specific DNA binding"/>
    <property type="evidence" value="ECO:0007669"/>
    <property type="project" value="TreeGrafter"/>
</dbReference>
<dbReference type="InterPro" id="IPR013087">
    <property type="entry name" value="Znf_C2H2_type"/>
</dbReference>
<dbReference type="EMBL" id="BMAV01025700">
    <property type="protein sequence ID" value="GFS43815.1"/>
    <property type="molecule type" value="Genomic_DNA"/>
</dbReference>
<evidence type="ECO:0000256" key="9">
    <source>
        <dbReference type="ARBA" id="ARBA00023163"/>
    </source>
</evidence>
<dbReference type="PANTHER" id="PTHR14196:SF12">
    <property type="entry name" value="ZINC FINGER PROTEIN 208-LIKE"/>
    <property type="match status" value="1"/>
</dbReference>
<evidence type="ECO:0000256" key="6">
    <source>
        <dbReference type="ARBA" id="ARBA00022833"/>
    </source>
</evidence>
<protein>
    <recommendedName>
        <fullName evidence="12">C2H2-type domain-containing protein</fullName>
    </recommendedName>
</protein>
<dbReference type="AlphaFoldDB" id="A0A8X6ME36"/>
<dbReference type="SUPFAM" id="SSF57667">
    <property type="entry name" value="beta-beta-alpha zinc fingers"/>
    <property type="match status" value="2"/>
</dbReference>
<evidence type="ECO:0000313" key="13">
    <source>
        <dbReference type="EMBL" id="GFS43815.1"/>
    </source>
</evidence>
<evidence type="ECO:0000256" key="1">
    <source>
        <dbReference type="ARBA" id="ARBA00004123"/>
    </source>
</evidence>
<keyword evidence="14" id="KW-1185">Reference proteome</keyword>
<proteinExistence type="inferred from homology"/>
<evidence type="ECO:0000256" key="8">
    <source>
        <dbReference type="ARBA" id="ARBA00023125"/>
    </source>
</evidence>
<dbReference type="Gene3D" id="3.30.160.60">
    <property type="entry name" value="Classic Zinc Finger"/>
    <property type="match status" value="2"/>
</dbReference>
<dbReference type="SMART" id="SM00355">
    <property type="entry name" value="ZnF_C2H2"/>
    <property type="match status" value="3"/>
</dbReference>